<dbReference type="InterPro" id="IPR036259">
    <property type="entry name" value="MFS_trans_sf"/>
</dbReference>
<feature type="transmembrane region" description="Helical" evidence="1">
    <location>
        <begin position="164"/>
        <end position="191"/>
    </location>
</feature>
<sequence length="411" mass="42393">MQPDVSIRTRRAAMTALFMSAGLSSSGYIAAIIVAPLIAEDLLGNAMLSGLPSAFTVVGMAIGSTVLSTRMAKSGRRSGLVLGYTVVAVAAVLAMIATNLASFTLFSFAMFVLGAGHSANRLTRYAASDLYESKQRGAAIGWVIWAGTIGSVVGPALLEPARVFAMWLGTVETSGAYLVTIVGALSAIGVLRAKMPRLASFNASTSSKAQYSSISRLLGVPEMQIALMALVISQGVMVLLMTMTPVHIRGAGDGLGSIGLVIGAHAFGMYALSPLTGILSDRLGRVPVILLGMAMLVGSAFLAANTPGHETMRLTVALLLLGVGWNLGFVAGSALLTDSVPDIDRLRVQGFGDSVTWVTGAVASLASGVLLASGGFPELSFVGATFAVLPALLIGWHRLRKSPVVGPDEEL</sequence>
<dbReference type="PROSITE" id="PS50850">
    <property type="entry name" value="MFS"/>
    <property type="match status" value="1"/>
</dbReference>
<feature type="transmembrane region" description="Helical" evidence="1">
    <location>
        <begin position="225"/>
        <end position="248"/>
    </location>
</feature>
<feature type="transmembrane region" description="Helical" evidence="1">
    <location>
        <begin position="79"/>
        <end position="97"/>
    </location>
</feature>
<dbReference type="SUPFAM" id="SSF103473">
    <property type="entry name" value="MFS general substrate transporter"/>
    <property type="match status" value="1"/>
</dbReference>
<feature type="transmembrane region" description="Helical" evidence="1">
    <location>
        <begin position="103"/>
        <end position="119"/>
    </location>
</feature>
<dbReference type="InterPro" id="IPR011701">
    <property type="entry name" value="MFS"/>
</dbReference>
<feature type="transmembrane region" description="Helical" evidence="1">
    <location>
        <begin position="254"/>
        <end position="272"/>
    </location>
</feature>
<reference evidence="3" key="1">
    <citation type="submission" date="2018-05" db="EMBL/GenBank/DDBJ databases">
        <authorList>
            <person name="Lanie J.A."/>
            <person name="Ng W.-L."/>
            <person name="Kazmierczak K.M."/>
            <person name="Andrzejewski T.M."/>
            <person name="Davidsen T.M."/>
            <person name="Wayne K.J."/>
            <person name="Tettelin H."/>
            <person name="Glass J.I."/>
            <person name="Rusch D."/>
            <person name="Podicherti R."/>
            <person name="Tsui H.-C.T."/>
            <person name="Winkler M.E."/>
        </authorList>
    </citation>
    <scope>NUCLEOTIDE SEQUENCE</scope>
</reference>
<keyword evidence="1" id="KW-1133">Transmembrane helix</keyword>
<feature type="transmembrane region" description="Helical" evidence="1">
    <location>
        <begin position="355"/>
        <end position="373"/>
    </location>
</feature>
<name>A0A381PA52_9ZZZZ</name>
<accession>A0A381PA52</accession>
<protein>
    <recommendedName>
        <fullName evidence="2">Major facilitator superfamily (MFS) profile domain-containing protein</fullName>
    </recommendedName>
</protein>
<dbReference type="AlphaFoldDB" id="A0A381PA52"/>
<proteinExistence type="predicted"/>
<evidence type="ECO:0000256" key="1">
    <source>
        <dbReference type="SAM" id="Phobius"/>
    </source>
</evidence>
<dbReference type="InterPro" id="IPR020846">
    <property type="entry name" value="MFS_dom"/>
</dbReference>
<feature type="transmembrane region" description="Helical" evidence="1">
    <location>
        <begin position="379"/>
        <end position="396"/>
    </location>
</feature>
<evidence type="ECO:0000313" key="3">
    <source>
        <dbReference type="EMBL" id="SUZ63494.1"/>
    </source>
</evidence>
<feature type="transmembrane region" description="Helical" evidence="1">
    <location>
        <begin position="12"/>
        <end position="39"/>
    </location>
</feature>
<feature type="transmembrane region" description="Helical" evidence="1">
    <location>
        <begin position="316"/>
        <end position="335"/>
    </location>
</feature>
<gene>
    <name evidence="3" type="ORF">METZ01_LOCUS16348</name>
</gene>
<evidence type="ECO:0000259" key="2">
    <source>
        <dbReference type="PROSITE" id="PS50850"/>
    </source>
</evidence>
<organism evidence="3">
    <name type="scientific">marine metagenome</name>
    <dbReference type="NCBI Taxonomy" id="408172"/>
    <lineage>
        <taxon>unclassified sequences</taxon>
        <taxon>metagenomes</taxon>
        <taxon>ecological metagenomes</taxon>
    </lineage>
</organism>
<keyword evidence="1" id="KW-0812">Transmembrane</keyword>
<feature type="transmembrane region" description="Helical" evidence="1">
    <location>
        <begin position="45"/>
        <end position="67"/>
    </location>
</feature>
<keyword evidence="1" id="KW-0472">Membrane</keyword>
<feature type="domain" description="Major facilitator superfamily (MFS) profile" evidence="2">
    <location>
        <begin position="13"/>
        <end position="402"/>
    </location>
</feature>
<dbReference type="PANTHER" id="PTHR23534:SF1">
    <property type="entry name" value="MAJOR FACILITATOR SUPERFAMILY PROTEIN"/>
    <property type="match status" value="1"/>
</dbReference>
<dbReference type="EMBL" id="UINC01000917">
    <property type="protein sequence ID" value="SUZ63494.1"/>
    <property type="molecule type" value="Genomic_DNA"/>
</dbReference>
<feature type="transmembrane region" description="Helical" evidence="1">
    <location>
        <begin position="139"/>
        <end position="158"/>
    </location>
</feature>
<dbReference type="Gene3D" id="1.20.1250.20">
    <property type="entry name" value="MFS general substrate transporter like domains"/>
    <property type="match status" value="1"/>
</dbReference>
<feature type="transmembrane region" description="Helical" evidence="1">
    <location>
        <begin position="284"/>
        <end position="304"/>
    </location>
</feature>
<dbReference type="Pfam" id="PF07690">
    <property type="entry name" value="MFS_1"/>
    <property type="match status" value="1"/>
</dbReference>
<dbReference type="GO" id="GO:0022857">
    <property type="term" value="F:transmembrane transporter activity"/>
    <property type="evidence" value="ECO:0007669"/>
    <property type="project" value="InterPro"/>
</dbReference>
<dbReference type="PANTHER" id="PTHR23534">
    <property type="entry name" value="MFS PERMEASE"/>
    <property type="match status" value="1"/>
</dbReference>